<organism evidence="4 5">
    <name type="scientific">Deinococcus geothermalis (strain DSM 11300 / CIP 105573 / AG-3a)</name>
    <dbReference type="NCBI Taxonomy" id="319795"/>
    <lineage>
        <taxon>Bacteria</taxon>
        <taxon>Thermotogati</taxon>
        <taxon>Deinococcota</taxon>
        <taxon>Deinococci</taxon>
        <taxon>Deinococcales</taxon>
        <taxon>Deinococcaceae</taxon>
        <taxon>Deinococcus</taxon>
    </lineage>
</organism>
<evidence type="ECO:0000256" key="3">
    <source>
        <dbReference type="SAM" id="SignalP"/>
    </source>
</evidence>
<keyword evidence="2" id="KW-0378">Hydrolase</keyword>
<dbReference type="KEGG" id="dge:Dgeo_0147"/>
<evidence type="ECO:0000313" key="4">
    <source>
        <dbReference type="EMBL" id="ABF44450.1"/>
    </source>
</evidence>
<dbReference type="GO" id="GO:0000270">
    <property type="term" value="P:peptidoglycan metabolic process"/>
    <property type="evidence" value="ECO:0007669"/>
    <property type="project" value="TreeGrafter"/>
</dbReference>
<keyword evidence="3" id="KW-0732">Signal</keyword>
<sequence>MVLCRILTPVRRLLPLCLAGLILWSGSRAQAPEAGERVTLRRDPGLSAGVQRALTRLPEGVRVGLLVRDLTTGELLEAREADLPLIPASNMKLVTAASVLLDRGGVGGWWSTELTLPAAEVGRASVSHLTLRGDADPTLTAVDGPNSLQALARQVHARGVREVGAVWVDESRLDAATWRGLALGVPMTAVRLAEWHDDPPASAAEARARVGAALIRELRRAGVRVRSDAVIPAPPFRPYTPPPRRDERGHLLPPDPFIPPEHRPEEGVASVRSGSPFGVLAATLRPSDNLRAEELLATLAVRPSGNGTLPGALARERGVLRRLDVDLTGIRLVDGSGLSRENRLTVRALVQLLKVMYDLPYPTGTPQAELPSRTYRDRRNAYAEALPQAGTGENVPAHDGRGGTLALRLMGSGLDVRAKTGTLPGVSSLAGYVTGRSGHPLAFALLMNGPEDSPILTLRAIQDEVVRAVAAAH</sequence>
<dbReference type="Gene3D" id="3.50.80.20">
    <property type="entry name" value="D-Ala-D-Ala carboxypeptidase C, peptidase S13"/>
    <property type="match status" value="1"/>
</dbReference>
<dbReference type="PRINTS" id="PR00922">
    <property type="entry name" value="DADACBPTASE3"/>
</dbReference>
<name>Q1J234_DEIGD</name>
<dbReference type="PANTHER" id="PTHR30023">
    <property type="entry name" value="D-ALANYL-D-ALANINE CARBOXYPEPTIDASE"/>
    <property type="match status" value="1"/>
</dbReference>
<protein>
    <submittedName>
        <fullName evidence="4">Peptidase S13, D-Ala-D-Ala carboxypeptidase C</fullName>
    </submittedName>
</protein>
<dbReference type="Gene3D" id="3.40.710.10">
    <property type="entry name" value="DD-peptidase/beta-lactamase superfamily"/>
    <property type="match status" value="2"/>
</dbReference>
<dbReference type="PANTHER" id="PTHR30023:SF0">
    <property type="entry name" value="PENICILLIN-SENSITIVE CARBOXYPEPTIDASE A"/>
    <property type="match status" value="1"/>
</dbReference>
<dbReference type="GO" id="GO:0004185">
    <property type="term" value="F:serine-type carboxypeptidase activity"/>
    <property type="evidence" value="ECO:0007669"/>
    <property type="project" value="InterPro"/>
</dbReference>
<dbReference type="HOGENOM" id="CLU_017692_0_1_0"/>
<dbReference type="MEROPS" id="S13.004"/>
<dbReference type="GO" id="GO:0006508">
    <property type="term" value="P:proteolysis"/>
    <property type="evidence" value="ECO:0007669"/>
    <property type="project" value="InterPro"/>
</dbReference>
<feature type="signal peptide" evidence="3">
    <location>
        <begin position="1"/>
        <end position="31"/>
    </location>
</feature>
<keyword evidence="4" id="KW-0121">Carboxypeptidase</keyword>
<reference evidence="4" key="1">
    <citation type="submission" date="2006-04" db="EMBL/GenBank/DDBJ databases">
        <title>Complete sequence of chromosome of Deinococcus geothermalis DSM 11300.</title>
        <authorList>
            <consortium name="US DOE Joint Genome Institute"/>
            <person name="Copeland A."/>
            <person name="Lucas S."/>
            <person name="Lapidus A."/>
            <person name="Barry K."/>
            <person name="Detter J.C."/>
            <person name="Glavina del Rio T."/>
            <person name="Hammon N."/>
            <person name="Israni S."/>
            <person name="Dalin E."/>
            <person name="Tice H."/>
            <person name="Pitluck S."/>
            <person name="Brettin T."/>
            <person name="Bruce D."/>
            <person name="Han C."/>
            <person name="Tapia R."/>
            <person name="Saunders E."/>
            <person name="Gilna P."/>
            <person name="Schmutz J."/>
            <person name="Larimer F."/>
            <person name="Land M."/>
            <person name="Hauser L."/>
            <person name="Kyrpides N."/>
            <person name="Kim E."/>
            <person name="Daly M.J."/>
            <person name="Fredrickson J.K."/>
            <person name="Makarova K.S."/>
            <person name="Gaidamakova E.K."/>
            <person name="Zhai M."/>
            <person name="Richardson P."/>
        </authorList>
    </citation>
    <scope>NUCLEOTIDE SEQUENCE</scope>
    <source>
        <strain evidence="4">DSM 11300</strain>
    </source>
</reference>
<dbReference type="SUPFAM" id="SSF56601">
    <property type="entry name" value="beta-lactamase/transpeptidase-like"/>
    <property type="match status" value="1"/>
</dbReference>
<accession>Q1J234</accession>
<dbReference type="InterPro" id="IPR000667">
    <property type="entry name" value="Peptidase_S13"/>
</dbReference>
<gene>
    <name evidence="4" type="ordered locus">Dgeo_0147</name>
</gene>
<proteinExistence type="inferred from homology"/>
<dbReference type="Proteomes" id="UP000002431">
    <property type="component" value="Chromosome"/>
</dbReference>
<evidence type="ECO:0000256" key="1">
    <source>
        <dbReference type="ARBA" id="ARBA00006096"/>
    </source>
</evidence>
<dbReference type="EMBL" id="CP000359">
    <property type="protein sequence ID" value="ABF44450.1"/>
    <property type="molecule type" value="Genomic_DNA"/>
</dbReference>
<evidence type="ECO:0000313" key="5">
    <source>
        <dbReference type="Proteomes" id="UP000002431"/>
    </source>
</evidence>
<evidence type="ECO:0000256" key="2">
    <source>
        <dbReference type="ARBA" id="ARBA00022801"/>
    </source>
</evidence>
<keyword evidence="4" id="KW-0645">Protease</keyword>
<comment type="similarity">
    <text evidence="1">Belongs to the peptidase S13 family.</text>
</comment>
<dbReference type="AlphaFoldDB" id="Q1J234"/>
<feature type="chain" id="PRO_5004192058" evidence="3">
    <location>
        <begin position="32"/>
        <end position="473"/>
    </location>
</feature>
<dbReference type="Pfam" id="PF02113">
    <property type="entry name" value="Peptidase_S13"/>
    <property type="match status" value="2"/>
</dbReference>
<dbReference type="STRING" id="319795.Dgeo_0147"/>
<keyword evidence="5" id="KW-1185">Reference proteome</keyword>
<dbReference type="InterPro" id="IPR012338">
    <property type="entry name" value="Beta-lactam/transpept-like"/>
</dbReference>
<dbReference type="eggNOG" id="COG2027">
    <property type="taxonomic scope" value="Bacteria"/>
</dbReference>